<sequence length="197" mass="21386">MNDALPTITASDARLAALHDRLEQRADDVGVLDVALAPIDSPIGQLLLAATERGLLRVVFDNEDHDAVLAGIARRVSPRILRAPRRLDAVRRELDEYFAGRRREFDVPLDFALSSRFRREVQQLLPTIRYGTTATYAQLAARIGSPRAARAVGSACATNPLPVVVPCHRVLRTDGSLGGYLGGLDTKTALLRLEGAA</sequence>
<organism evidence="12 13">
    <name type="scientific">Rhodococcus rhodnii</name>
    <dbReference type="NCBI Taxonomy" id="38312"/>
    <lineage>
        <taxon>Bacteria</taxon>
        <taxon>Bacillati</taxon>
        <taxon>Actinomycetota</taxon>
        <taxon>Actinomycetes</taxon>
        <taxon>Mycobacteriales</taxon>
        <taxon>Nocardiaceae</taxon>
        <taxon>Rhodococcus</taxon>
    </lineage>
</organism>
<evidence type="ECO:0000313" key="13">
    <source>
        <dbReference type="Proteomes" id="UP000471120"/>
    </source>
</evidence>
<name>A0A6P2CBA1_9NOCA</name>
<dbReference type="Gene3D" id="1.10.10.10">
    <property type="entry name" value="Winged helix-like DNA-binding domain superfamily/Winged helix DNA-binding domain"/>
    <property type="match status" value="1"/>
</dbReference>
<dbReference type="GO" id="GO:0006307">
    <property type="term" value="P:DNA alkylation repair"/>
    <property type="evidence" value="ECO:0007669"/>
    <property type="project" value="UniProtKB-UniRule"/>
</dbReference>
<dbReference type="InterPro" id="IPR036631">
    <property type="entry name" value="MGMT_N_sf"/>
</dbReference>
<dbReference type="CDD" id="cd06445">
    <property type="entry name" value="ATase"/>
    <property type="match status" value="1"/>
</dbReference>
<evidence type="ECO:0000259" key="10">
    <source>
        <dbReference type="Pfam" id="PF01035"/>
    </source>
</evidence>
<dbReference type="PANTHER" id="PTHR10815:SF5">
    <property type="entry name" value="METHYLATED-DNA--PROTEIN-CYSTEINE METHYLTRANSFERASE"/>
    <property type="match status" value="1"/>
</dbReference>
<dbReference type="Proteomes" id="UP000471120">
    <property type="component" value="Unassembled WGS sequence"/>
</dbReference>
<dbReference type="Pfam" id="PF01035">
    <property type="entry name" value="DNA_binding_1"/>
    <property type="match status" value="1"/>
</dbReference>
<dbReference type="SUPFAM" id="SSF46767">
    <property type="entry name" value="Methylated DNA-protein cysteine methyltransferase, C-terminal domain"/>
    <property type="match status" value="1"/>
</dbReference>
<comment type="subcellular location">
    <subcellularLocation>
        <location evidence="9">Cytoplasm</location>
    </subcellularLocation>
</comment>
<feature type="domain" description="Methylated-DNA-[protein]-cysteine S-methyltransferase DNA binding" evidence="10">
    <location>
        <begin position="117"/>
        <end position="196"/>
    </location>
</feature>
<dbReference type="FunFam" id="1.10.10.10:FF:000214">
    <property type="entry name" value="Methylated-DNA--protein-cysteine methyltransferase"/>
    <property type="match status" value="1"/>
</dbReference>
<feature type="active site" description="Nucleophile; methyl group acceptor" evidence="9">
    <location>
        <position position="167"/>
    </location>
</feature>
<dbReference type="InterPro" id="IPR014048">
    <property type="entry name" value="MethylDNA_cys_MeTrfase_DNA-bd"/>
</dbReference>
<evidence type="ECO:0000256" key="1">
    <source>
        <dbReference type="ARBA" id="ARBA00001286"/>
    </source>
</evidence>
<evidence type="ECO:0000256" key="5">
    <source>
        <dbReference type="ARBA" id="ARBA00022679"/>
    </source>
</evidence>
<dbReference type="PANTHER" id="PTHR10815">
    <property type="entry name" value="METHYLATED-DNA--PROTEIN-CYSTEINE METHYLTRANSFERASE"/>
    <property type="match status" value="1"/>
</dbReference>
<keyword evidence="4 9" id="KW-0489">Methyltransferase</keyword>
<proteinExistence type="inferred from homology"/>
<dbReference type="EMBL" id="QRCM01000001">
    <property type="protein sequence ID" value="TXG89150.1"/>
    <property type="molecule type" value="Genomic_DNA"/>
</dbReference>
<keyword evidence="3 9" id="KW-0963">Cytoplasm</keyword>
<dbReference type="GO" id="GO:0005737">
    <property type="term" value="C:cytoplasm"/>
    <property type="evidence" value="ECO:0007669"/>
    <property type="project" value="UniProtKB-SubCell"/>
</dbReference>
<dbReference type="GO" id="GO:0032259">
    <property type="term" value="P:methylation"/>
    <property type="evidence" value="ECO:0007669"/>
    <property type="project" value="UniProtKB-KW"/>
</dbReference>
<dbReference type="SUPFAM" id="SSF53155">
    <property type="entry name" value="Methylated DNA-protein cysteine methyltransferase domain"/>
    <property type="match status" value="1"/>
</dbReference>
<evidence type="ECO:0000256" key="3">
    <source>
        <dbReference type="ARBA" id="ARBA00022490"/>
    </source>
</evidence>
<dbReference type="InterPro" id="IPR001497">
    <property type="entry name" value="MethylDNA_cys_MeTrfase_AS"/>
</dbReference>
<dbReference type="GO" id="GO:0003908">
    <property type="term" value="F:methylated-DNA-[protein]-cysteine S-methyltransferase activity"/>
    <property type="evidence" value="ECO:0007669"/>
    <property type="project" value="UniProtKB-UniRule"/>
</dbReference>
<comment type="function">
    <text evidence="9">Involved in the cellular defense against the biological effects of O6-methylguanine (O6-MeG) and O4-methylthymine (O4-MeT) in DNA. Repairs the methylated nucleobase in DNA by stoichiometrically transferring the methyl group to a cysteine residue in the enzyme. This is a suicide reaction: the enzyme is irreversibly inactivated.</text>
</comment>
<dbReference type="InterPro" id="IPR008332">
    <property type="entry name" value="MethylG_MeTrfase_N"/>
</dbReference>
<protein>
    <recommendedName>
        <fullName evidence="9">Methylated-DNA--protein-cysteine methyltransferase</fullName>
        <ecNumber evidence="9">2.1.1.63</ecNumber>
    </recommendedName>
    <alternativeName>
        <fullName evidence="9">6-O-methylguanine-DNA methyltransferase</fullName>
        <shortName evidence="9">MGMT</shortName>
    </alternativeName>
    <alternativeName>
        <fullName evidence="9">O-6-methylguanine-DNA-alkyltransferase</fullName>
    </alternativeName>
</protein>
<dbReference type="InterPro" id="IPR036388">
    <property type="entry name" value="WH-like_DNA-bd_sf"/>
</dbReference>
<dbReference type="EC" id="2.1.1.63" evidence="9"/>
<keyword evidence="6 9" id="KW-0227">DNA damage</keyword>
<comment type="catalytic activity">
    <reaction evidence="1 9">
        <text>a 4-O-methyl-thymidine in DNA + L-cysteinyl-[protein] = a thymidine in DNA + S-methyl-L-cysteinyl-[protein]</text>
        <dbReference type="Rhea" id="RHEA:53428"/>
        <dbReference type="Rhea" id="RHEA-COMP:10131"/>
        <dbReference type="Rhea" id="RHEA-COMP:10132"/>
        <dbReference type="Rhea" id="RHEA-COMP:13555"/>
        <dbReference type="Rhea" id="RHEA-COMP:13556"/>
        <dbReference type="ChEBI" id="CHEBI:29950"/>
        <dbReference type="ChEBI" id="CHEBI:82612"/>
        <dbReference type="ChEBI" id="CHEBI:137386"/>
        <dbReference type="ChEBI" id="CHEBI:137387"/>
        <dbReference type="EC" id="2.1.1.63"/>
    </reaction>
</comment>
<evidence type="ECO:0000259" key="11">
    <source>
        <dbReference type="Pfam" id="PF02870"/>
    </source>
</evidence>
<dbReference type="PROSITE" id="PS00374">
    <property type="entry name" value="MGMT"/>
    <property type="match status" value="1"/>
</dbReference>
<evidence type="ECO:0000313" key="12">
    <source>
        <dbReference type="EMBL" id="TXG89150.1"/>
    </source>
</evidence>
<dbReference type="NCBIfam" id="TIGR00589">
    <property type="entry name" value="ogt"/>
    <property type="match status" value="1"/>
</dbReference>
<keyword evidence="7 9" id="KW-0234">DNA repair</keyword>
<accession>A0A6P2CBA1</accession>
<dbReference type="Gene3D" id="3.30.160.70">
    <property type="entry name" value="Methylated DNA-protein cysteine methyltransferase domain"/>
    <property type="match status" value="1"/>
</dbReference>
<dbReference type="InterPro" id="IPR023546">
    <property type="entry name" value="MGMT"/>
</dbReference>
<evidence type="ECO:0000256" key="2">
    <source>
        <dbReference type="ARBA" id="ARBA00008711"/>
    </source>
</evidence>
<dbReference type="AlphaFoldDB" id="A0A6P2CBA1"/>
<dbReference type="RefSeq" id="WP_010840264.1">
    <property type="nucleotide sequence ID" value="NZ_QRCM01000001.1"/>
</dbReference>
<gene>
    <name evidence="12" type="ORF">DW322_01425</name>
</gene>
<keyword evidence="5 9" id="KW-0808">Transferase</keyword>
<evidence type="ECO:0000256" key="6">
    <source>
        <dbReference type="ARBA" id="ARBA00022763"/>
    </source>
</evidence>
<evidence type="ECO:0000256" key="9">
    <source>
        <dbReference type="HAMAP-Rule" id="MF_00772"/>
    </source>
</evidence>
<comment type="catalytic activity">
    <reaction evidence="8 9">
        <text>a 6-O-methyl-2'-deoxyguanosine in DNA + L-cysteinyl-[protein] = S-methyl-L-cysteinyl-[protein] + a 2'-deoxyguanosine in DNA</text>
        <dbReference type="Rhea" id="RHEA:24000"/>
        <dbReference type="Rhea" id="RHEA-COMP:10131"/>
        <dbReference type="Rhea" id="RHEA-COMP:10132"/>
        <dbReference type="Rhea" id="RHEA-COMP:11367"/>
        <dbReference type="Rhea" id="RHEA-COMP:11368"/>
        <dbReference type="ChEBI" id="CHEBI:29950"/>
        <dbReference type="ChEBI" id="CHEBI:82612"/>
        <dbReference type="ChEBI" id="CHEBI:85445"/>
        <dbReference type="ChEBI" id="CHEBI:85448"/>
        <dbReference type="EC" id="2.1.1.63"/>
    </reaction>
</comment>
<feature type="domain" description="Methylguanine DNA methyltransferase ribonuclease-like" evidence="11">
    <location>
        <begin position="39"/>
        <end position="111"/>
    </location>
</feature>
<evidence type="ECO:0000256" key="8">
    <source>
        <dbReference type="ARBA" id="ARBA00049348"/>
    </source>
</evidence>
<evidence type="ECO:0000256" key="4">
    <source>
        <dbReference type="ARBA" id="ARBA00022603"/>
    </source>
</evidence>
<comment type="caution">
    <text evidence="12">The sequence shown here is derived from an EMBL/GenBank/DDBJ whole genome shotgun (WGS) entry which is preliminary data.</text>
</comment>
<reference evidence="12 13" key="1">
    <citation type="submission" date="2018-07" db="EMBL/GenBank/DDBJ databases">
        <title>Genome sequence of Rhodococcus rhodnii ATCC 35071 from Rhodnius prolixus.</title>
        <authorList>
            <person name="Patel V."/>
            <person name="Vogel K.J."/>
        </authorList>
    </citation>
    <scope>NUCLEOTIDE SEQUENCE [LARGE SCALE GENOMIC DNA]</scope>
    <source>
        <strain evidence="12 13">ATCC 35071</strain>
    </source>
</reference>
<dbReference type="HAMAP" id="MF_00772">
    <property type="entry name" value="OGT"/>
    <property type="match status" value="1"/>
</dbReference>
<evidence type="ECO:0000256" key="7">
    <source>
        <dbReference type="ARBA" id="ARBA00023204"/>
    </source>
</evidence>
<comment type="miscellaneous">
    <text evidence="9">This enzyme catalyzes only one turnover and therefore is not strictly catalytic. According to one definition, an enzyme is a biocatalyst that acts repeatedly and over many reaction cycles.</text>
</comment>
<comment type="similarity">
    <text evidence="2 9">Belongs to the MGMT family.</text>
</comment>
<dbReference type="InterPro" id="IPR036217">
    <property type="entry name" value="MethylDNA_cys_MeTrfase_DNAb"/>
</dbReference>
<dbReference type="Pfam" id="PF02870">
    <property type="entry name" value="Methyltransf_1N"/>
    <property type="match status" value="1"/>
</dbReference>